<evidence type="ECO:0000313" key="3">
    <source>
        <dbReference type="Proteomes" id="UP001203004"/>
    </source>
</evidence>
<sequence length="165" mass="18812">MKKKNLFWICILTCLILCMAIVFYVIFFSGSSNEHWFATEKTAIKSIVQRDPSIVGVLKGTGYKQDEKVVPYYSHTTEIKHGFGIILIERKGGKYHASKASEQIGANRLSEGTNGIIEFKTPKGQKYHFSFGYQKHSDSEKKGGGNYALDYLIKHKIYYTLKELQ</sequence>
<proteinExistence type="predicted"/>
<name>A0ABT0MDL6_9BACL</name>
<dbReference type="RefSeq" id="WP_249104086.1">
    <property type="nucleotide sequence ID" value="NZ_JAMAST010000030.1"/>
</dbReference>
<comment type="caution">
    <text evidence="2">The sequence shown here is derived from an EMBL/GenBank/DDBJ whole genome shotgun (WGS) entry which is preliminary data.</text>
</comment>
<keyword evidence="1" id="KW-0812">Transmembrane</keyword>
<dbReference type="Proteomes" id="UP001203004">
    <property type="component" value="Unassembled WGS sequence"/>
</dbReference>
<keyword evidence="1" id="KW-0472">Membrane</keyword>
<gene>
    <name evidence="2" type="ORF">M3N64_13655</name>
</gene>
<accession>A0ABT0MDL6</accession>
<evidence type="ECO:0000256" key="1">
    <source>
        <dbReference type="SAM" id="Phobius"/>
    </source>
</evidence>
<dbReference type="EMBL" id="JAMAST010000030">
    <property type="protein sequence ID" value="MCL1632966.1"/>
    <property type="molecule type" value="Genomic_DNA"/>
</dbReference>
<protein>
    <submittedName>
        <fullName evidence="2">Uncharacterized protein</fullName>
    </submittedName>
</protein>
<evidence type="ECO:0000313" key="2">
    <source>
        <dbReference type="EMBL" id="MCL1632966.1"/>
    </source>
</evidence>
<keyword evidence="1" id="KW-1133">Transmembrane helix</keyword>
<organism evidence="2 3">
    <name type="scientific">Sporolactobacillus mangiferae</name>
    <dbReference type="NCBI Taxonomy" id="2940498"/>
    <lineage>
        <taxon>Bacteria</taxon>
        <taxon>Bacillati</taxon>
        <taxon>Bacillota</taxon>
        <taxon>Bacilli</taxon>
        <taxon>Bacillales</taxon>
        <taxon>Sporolactobacillaceae</taxon>
        <taxon>Sporolactobacillus</taxon>
    </lineage>
</organism>
<feature type="transmembrane region" description="Helical" evidence="1">
    <location>
        <begin position="6"/>
        <end position="27"/>
    </location>
</feature>
<keyword evidence="3" id="KW-1185">Reference proteome</keyword>
<reference evidence="2 3" key="1">
    <citation type="submission" date="2022-05" db="EMBL/GenBank/DDBJ databases">
        <title>Sporolactobacillus sp nov CPB3-1, isolated from tree bark (Mangifera indica L.).</title>
        <authorList>
            <person name="Phuengjayaem S."/>
            <person name="Tanasupawat S."/>
        </authorList>
    </citation>
    <scope>NUCLEOTIDE SEQUENCE [LARGE SCALE GENOMIC DNA]</scope>
    <source>
        <strain evidence="2 3">CPB3-1</strain>
    </source>
</reference>